<dbReference type="FunFam" id="3.40.50.2300:FF:000113">
    <property type="entry name" value="Low molecular weight protein-tyrosine-phosphatase"/>
    <property type="match status" value="1"/>
</dbReference>
<gene>
    <name evidence="7" type="ORF">HQN79_04690</name>
</gene>
<evidence type="ECO:0000256" key="1">
    <source>
        <dbReference type="ARBA" id="ARBA00011063"/>
    </source>
</evidence>
<protein>
    <recommendedName>
        <fullName evidence="2">protein-tyrosine-phosphatase</fullName>
        <ecNumber evidence="2">3.1.3.48</ecNumber>
    </recommendedName>
</protein>
<feature type="active site" evidence="5">
    <location>
        <position position="17"/>
    </location>
</feature>
<dbReference type="InterPro" id="IPR017867">
    <property type="entry name" value="Tyr_phospatase_low_mol_wt"/>
</dbReference>
<dbReference type="CDD" id="cd16343">
    <property type="entry name" value="LMWPTP"/>
    <property type="match status" value="1"/>
</dbReference>
<evidence type="ECO:0000256" key="2">
    <source>
        <dbReference type="ARBA" id="ARBA00013064"/>
    </source>
</evidence>
<dbReference type="InterPro" id="IPR050438">
    <property type="entry name" value="LMW_PTPase"/>
</dbReference>
<organism evidence="7 8">
    <name type="scientific">Thiomicrorhabdus xiamenensis</name>
    <dbReference type="NCBI Taxonomy" id="2739063"/>
    <lineage>
        <taxon>Bacteria</taxon>
        <taxon>Pseudomonadati</taxon>
        <taxon>Pseudomonadota</taxon>
        <taxon>Gammaproteobacteria</taxon>
        <taxon>Thiotrichales</taxon>
        <taxon>Piscirickettsiaceae</taxon>
        <taxon>Thiomicrorhabdus</taxon>
    </lineage>
</organism>
<dbReference type="SUPFAM" id="SSF52788">
    <property type="entry name" value="Phosphotyrosine protein phosphatases I"/>
    <property type="match status" value="1"/>
</dbReference>
<accession>A0A7D4NL64</accession>
<dbReference type="EC" id="3.1.3.48" evidence="2"/>
<dbReference type="GO" id="GO:0004725">
    <property type="term" value="F:protein tyrosine phosphatase activity"/>
    <property type="evidence" value="ECO:0007669"/>
    <property type="project" value="UniProtKB-EC"/>
</dbReference>
<dbReference type="Pfam" id="PF01451">
    <property type="entry name" value="LMWPc"/>
    <property type="match status" value="1"/>
</dbReference>
<comment type="similarity">
    <text evidence="1">Belongs to the low molecular weight phosphotyrosine protein phosphatase family.</text>
</comment>
<dbReference type="RefSeq" id="WP_173284559.1">
    <property type="nucleotide sequence ID" value="NZ_CP054020.1"/>
</dbReference>
<dbReference type="PANTHER" id="PTHR11717">
    <property type="entry name" value="LOW MOLECULAR WEIGHT PROTEIN TYROSINE PHOSPHATASE"/>
    <property type="match status" value="1"/>
</dbReference>
<evidence type="ECO:0000256" key="5">
    <source>
        <dbReference type="PIRSR" id="PIRSR617867-1"/>
    </source>
</evidence>
<evidence type="ECO:0000313" key="8">
    <source>
        <dbReference type="Proteomes" id="UP000504724"/>
    </source>
</evidence>
<dbReference type="InterPro" id="IPR036196">
    <property type="entry name" value="Ptyr_pPase_sf"/>
</dbReference>
<evidence type="ECO:0000256" key="4">
    <source>
        <dbReference type="ARBA" id="ARBA00022912"/>
    </source>
</evidence>
<evidence type="ECO:0000256" key="3">
    <source>
        <dbReference type="ARBA" id="ARBA00022801"/>
    </source>
</evidence>
<dbReference type="PRINTS" id="PR00719">
    <property type="entry name" value="LMWPTPASE"/>
</dbReference>
<feature type="active site" description="Nucleophile" evidence="5">
    <location>
        <position position="11"/>
    </location>
</feature>
<keyword evidence="8" id="KW-1185">Reference proteome</keyword>
<dbReference type="SMART" id="SM00226">
    <property type="entry name" value="LMWPc"/>
    <property type="match status" value="1"/>
</dbReference>
<name>A0A7D4NL64_9GAMM</name>
<keyword evidence="3" id="KW-0378">Hydrolase</keyword>
<dbReference type="InterPro" id="IPR023485">
    <property type="entry name" value="Ptyr_pPase"/>
</dbReference>
<evidence type="ECO:0000259" key="6">
    <source>
        <dbReference type="SMART" id="SM00226"/>
    </source>
</evidence>
<keyword evidence="4" id="KW-0904">Protein phosphatase</keyword>
<dbReference type="AlphaFoldDB" id="A0A7D4NL64"/>
<reference evidence="7 8" key="1">
    <citation type="submission" date="2020-05" db="EMBL/GenBank/DDBJ databases">
        <title>Thiomicrorhabdus sediminis sp.nov. and Thiomicrorhabdus xiamenensis sp.nov., novel sulfur-oxidizing bacteria isolated from coastal sediment.</title>
        <authorList>
            <person name="Liu X."/>
        </authorList>
    </citation>
    <scope>NUCLEOTIDE SEQUENCE [LARGE SCALE GENOMIC DNA]</scope>
    <source>
        <strain evidence="7 8">G2</strain>
    </source>
</reference>
<dbReference type="KEGG" id="txa:HQN79_04690"/>
<proteinExistence type="inferred from homology"/>
<feature type="active site" description="Proton donor" evidence="5">
    <location>
        <position position="128"/>
    </location>
</feature>
<dbReference type="PANTHER" id="PTHR11717:SF7">
    <property type="entry name" value="LOW MOLECULAR WEIGHT PHOSPHOTYROSINE PROTEIN PHOSPHATASE"/>
    <property type="match status" value="1"/>
</dbReference>
<dbReference type="Proteomes" id="UP000504724">
    <property type="component" value="Chromosome"/>
</dbReference>
<evidence type="ECO:0000313" key="7">
    <source>
        <dbReference type="EMBL" id="QKI88914.1"/>
    </source>
</evidence>
<feature type="domain" description="Phosphotyrosine protein phosphatase I" evidence="6">
    <location>
        <begin position="5"/>
        <end position="154"/>
    </location>
</feature>
<dbReference type="EMBL" id="CP054020">
    <property type="protein sequence ID" value="QKI88914.1"/>
    <property type="molecule type" value="Genomic_DNA"/>
</dbReference>
<dbReference type="Gene3D" id="3.40.50.2300">
    <property type="match status" value="1"/>
</dbReference>
<sequence length="161" mass="18237">MAKKVSVLFVCLGNICRSPTAHAVFRKLVIDEGLAKQIEIDSAGTAAYHVGNPPDSRSTQVAQGRGIQMNDLRARAVDFGDFYQFDYILAMDHSNYSNLYEMALPEHREKLHMFLQFTEEFEETEVPDPYYGGPQGFDHVFDLVESASRGLLEHIKQNHLD</sequence>